<evidence type="ECO:0000313" key="1">
    <source>
        <dbReference type="EMBL" id="GEO28746.1"/>
    </source>
</evidence>
<proteinExistence type="predicted"/>
<evidence type="ECO:0000313" key="2">
    <source>
        <dbReference type="Proteomes" id="UP000321534"/>
    </source>
</evidence>
<organism evidence="1 2">
    <name type="scientific">Terrabacter aerolatus</name>
    <dbReference type="NCBI Taxonomy" id="422442"/>
    <lineage>
        <taxon>Bacteria</taxon>
        <taxon>Bacillati</taxon>
        <taxon>Actinomycetota</taxon>
        <taxon>Actinomycetes</taxon>
        <taxon>Micrococcales</taxon>
        <taxon>Intrasporangiaceae</taxon>
        <taxon>Terrabacter</taxon>
    </lineage>
</organism>
<gene>
    <name evidence="1" type="ORF">TAE01_05560</name>
</gene>
<sequence>MDEDRAVGLDDEQPGREWEVGGETTVVVDAAPGYDETHRTTLEEVAWGASRPRRVWSARPLCETFAHVS</sequence>
<comment type="caution">
    <text evidence="1">The sequence shown here is derived from an EMBL/GenBank/DDBJ whole genome shotgun (WGS) entry which is preliminary data.</text>
</comment>
<name>A0A512CX16_9MICO</name>
<protein>
    <submittedName>
        <fullName evidence="1">Uncharacterized protein</fullName>
    </submittedName>
</protein>
<dbReference type="EMBL" id="BJYX01000002">
    <property type="protein sequence ID" value="GEO28746.1"/>
    <property type="molecule type" value="Genomic_DNA"/>
</dbReference>
<reference evidence="1 2" key="1">
    <citation type="submission" date="2019-07" db="EMBL/GenBank/DDBJ databases">
        <title>Whole genome shotgun sequence of Terrabacter aerolatus NBRC 106305.</title>
        <authorList>
            <person name="Hosoyama A."/>
            <person name="Uohara A."/>
            <person name="Ohji S."/>
            <person name="Ichikawa N."/>
        </authorList>
    </citation>
    <scope>NUCLEOTIDE SEQUENCE [LARGE SCALE GENOMIC DNA]</scope>
    <source>
        <strain evidence="1 2">NBRC 106305</strain>
    </source>
</reference>
<keyword evidence="2" id="KW-1185">Reference proteome</keyword>
<dbReference type="Proteomes" id="UP000321534">
    <property type="component" value="Unassembled WGS sequence"/>
</dbReference>
<dbReference type="AlphaFoldDB" id="A0A512CX16"/>
<accession>A0A512CX16</accession>